<keyword evidence="2" id="KW-1185">Reference proteome</keyword>
<dbReference type="Proteomes" id="UP000190797">
    <property type="component" value="Chromosome"/>
</dbReference>
<protein>
    <submittedName>
        <fullName evidence="1">Uncharacterized protein</fullName>
    </submittedName>
</protein>
<sequence length="91" mass="10068">MLQGSCTGDTNDWFRGRASAYYEPDGSYDVIKKIQYELVATKGSSPGKKSNVRLRIVHRHHQQGLTADDTGVPRAAAHLPLSLSLFQELNP</sequence>
<dbReference type="EMBL" id="CP017717">
    <property type="protein sequence ID" value="AQZ62414.1"/>
    <property type="molecule type" value="Genomic_DNA"/>
</dbReference>
<proteinExistence type="predicted"/>
<evidence type="ECO:0000313" key="1">
    <source>
        <dbReference type="EMBL" id="AQZ62414.1"/>
    </source>
</evidence>
<organism evidence="1 2">
    <name type="scientific">[Actinomadura] parvosata subsp. kistnae</name>
    <dbReference type="NCBI Taxonomy" id="1909395"/>
    <lineage>
        <taxon>Bacteria</taxon>
        <taxon>Bacillati</taxon>
        <taxon>Actinomycetota</taxon>
        <taxon>Actinomycetes</taxon>
        <taxon>Streptosporangiales</taxon>
        <taxon>Streptosporangiaceae</taxon>
        <taxon>Nonomuraea</taxon>
    </lineage>
</organism>
<accession>A0A1U9ZWT7</accession>
<evidence type="ECO:0000313" key="2">
    <source>
        <dbReference type="Proteomes" id="UP000190797"/>
    </source>
</evidence>
<gene>
    <name evidence="1" type="ORF">BKM31_13920</name>
</gene>
<reference evidence="2" key="1">
    <citation type="journal article" date="2017" name="Med. Chem. Commun.">
        <title>Nonomuraea sp. ATCC 55076 harbours the largest actinomycete chromosome to date and the kistamicin biosynthetic gene cluster.</title>
        <authorList>
            <person name="Nazari B."/>
            <person name="Forneris C.C."/>
            <person name="Gibson M.I."/>
            <person name="Moon K."/>
            <person name="Schramma K.R."/>
            <person name="Seyedsayamdost M.R."/>
        </authorList>
    </citation>
    <scope>NUCLEOTIDE SEQUENCE [LARGE SCALE GENOMIC DNA]</scope>
    <source>
        <strain evidence="2">ATCC 55076</strain>
    </source>
</reference>
<dbReference type="KEGG" id="noa:BKM31_13920"/>
<name>A0A1U9ZWT7_9ACTN</name>
<dbReference type="STRING" id="1909395.BKM31_13920"/>
<dbReference type="AlphaFoldDB" id="A0A1U9ZWT7"/>